<reference evidence="2" key="1">
    <citation type="journal article" date="2021" name="Mol. Plant Microbe Interact.">
        <title>Complete Genome Sequence of the Plant-Pathogenic Fungus Colletotrichum lupini.</title>
        <authorList>
            <person name="Baroncelli R."/>
            <person name="Pensec F."/>
            <person name="Da Lio D."/>
            <person name="Boufleur T."/>
            <person name="Vicente I."/>
            <person name="Sarrocco S."/>
            <person name="Picot A."/>
            <person name="Baraldi E."/>
            <person name="Sukno S."/>
            <person name="Thon M."/>
            <person name="Le Floch G."/>
        </authorList>
    </citation>
    <scope>NUCLEOTIDE SEQUENCE</scope>
    <source>
        <strain evidence="2">IMI 504893</strain>
    </source>
</reference>
<dbReference type="GeneID" id="73349022"/>
<protein>
    <submittedName>
        <fullName evidence="2">Uncharacterized protein</fullName>
    </submittedName>
</protein>
<gene>
    <name evidence="2" type="ORF">CLUP02_15088</name>
</gene>
<dbReference type="EMBL" id="CP019480">
    <property type="protein sequence ID" value="UQC89557.1"/>
    <property type="molecule type" value="Genomic_DNA"/>
</dbReference>
<evidence type="ECO:0000313" key="3">
    <source>
        <dbReference type="Proteomes" id="UP000830671"/>
    </source>
</evidence>
<dbReference type="Proteomes" id="UP000830671">
    <property type="component" value="Chromosome 8"/>
</dbReference>
<evidence type="ECO:0000313" key="2">
    <source>
        <dbReference type="EMBL" id="UQC89557.1"/>
    </source>
</evidence>
<dbReference type="AlphaFoldDB" id="A0A9Q8WNN8"/>
<evidence type="ECO:0000256" key="1">
    <source>
        <dbReference type="SAM" id="MobiDB-lite"/>
    </source>
</evidence>
<sequence length="692" mass="77020">MEAAFSPISSVGLRRLEFMTRVSQASHAGELQIRATTRNSNSSDAHDPRQCLSPCFHVSTFLSRSRHESRKGLFNPKGHLIPKVVVCCGWPISQGAFGGREVTPQMVDRSPTVELAIFGNPSVKEIRGKLFRIFWGLDRRDHIFLHTQYQPAQVYCITSCHVAPTRLRVSLAEDSSMERGSIIFHTLRKQDVTKTKTDFHEQHFTSTYASISTSYRLLGTTTRSKSPQNDTEKLGKATGRPPPVSLTSADGSLLTETFGAVLGIPKEDEARRADHLIQIWAQILAHAYLFISLLVFSRVVSCDSLLDLSELILWPTIWPQGCSGRPRLDHEVSSSIPGSMSDRRSVGRDCRKLVSPTEFDYTAYCSDWSRLPPVYDKKRRRGAEKGCWTAHANVGEIPLKASRDPSVTVERQWRIADDPAHTVFPGLKGPDTGASSLSTTAQRPLLKHELILGDKNESVPAGETYRGIPLDSEQVVRKSGGSVYNGIRHVPIWGGKASPAHDNRPRFASRTGIKSMVMSGIRLLITYSHPSYHSSRACLVLVGTSEAQPANMDLSKILCRGGSQRNHQPAEFQVTDTAMDADWRHRYEESKLNDKAVFETLATTRYRNTRPEDAVPGFISTLLVDCEISADELLTINNVARGLKWSRLFRVLTTTRQEGLHSHDLHFAIREPLLEGADTTKHASRVAPVQDS</sequence>
<accession>A0A9Q8WNN8</accession>
<proteinExistence type="predicted"/>
<name>A0A9Q8WNN8_9PEZI</name>
<feature type="region of interest" description="Disordered" evidence="1">
    <location>
        <begin position="221"/>
        <end position="248"/>
    </location>
</feature>
<organism evidence="2 3">
    <name type="scientific">Colletotrichum lupini</name>
    <dbReference type="NCBI Taxonomy" id="145971"/>
    <lineage>
        <taxon>Eukaryota</taxon>
        <taxon>Fungi</taxon>
        <taxon>Dikarya</taxon>
        <taxon>Ascomycota</taxon>
        <taxon>Pezizomycotina</taxon>
        <taxon>Sordariomycetes</taxon>
        <taxon>Hypocreomycetidae</taxon>
        <taxon>Glomerellales</taxon>
        <taxon>Glomerellaceae</taxon>
        <taxon>Colletotrichum</taxon>
        <taxon>Colletotrichum acutatum species complex</taxon>
    </lineage>
</organism>
<dbReference type="KEGG" id="clup:CLUP02_15088"/>
<keyword evidence="3" id="KW-1185">Reference proteome</keyword>
<dbReference type="RefSeq" id="XP_049151158.1">
    <property type="nucleotide sequence ID" value="XM_049294012.1"/>
</dbReference>